<dbReference type="EMBL" id="HBUE01172363">
    <property type="protein sequence ID" value="CAG6515771.1"/>
    <property type="molecule type" value="Transcribed_RNA"/>
</dbReference>
<dbReference type="AlphaFoldDB" id="A0A8D8GPZ6"/>
<reference evidence="1" key="1">
    <citation type="submission" date="2021-05" db="EMBL/GenBank/DDBJ databases">
        <authorList>
            <person name="Alioto T."/>
            <person name="Alioto T."/>
            <person name="Gomez Garrido J."/>
        </authorList>
    </citation>
    <scope>NUCLEOTIDE SEQUENCE</scope>
</reference>
<proteinExistence type="predicted"/>
<name>A0A8D8GPZ6_CULPI</name>
<sequence length="170" mass="19755">MSRHQTVLILCCTVQPNSRQPILDHLLPFALNHRLKALVQLERRIVRTFRRRNPVRNHWIALQPVIVLPQFLHRRRSEVHFRLLLLLAGRANVGHSAHRQNLPAPCKNNTKPLQPAMADSFTRLPPVNEQDDKELQENGLFLNGFARLLLSKWGSLFAVYLQENCWKISV</sequence>
<dbReference type="EMBL" id="HBUE01277819">
    <property type="protein sequence ID" value="CAG6567271.1"/>
    <property type="molecule type" value="Transcribed_RNA"/>
</dbReference>
<protein>
    <submittedName>
        <fullName evidence="1">(northern house mosquito) hypothetical protein</fullName>
    </submittedName>
</protein>
<evidence type="ECO:0000313" key="1">
    <source>
        <dbReference type="EMBL" id="CAG6515771.1"/>
    </source>
</evidence>
<organism evidence="1">
    <name type="scientific">Culex pipiens</name>
    <name type="common">House mosquito</name>
    <dbReference type="NCBI Taxonomy" id="7175"/>
    <lineage>
        <taxon>Eukaryota</taxon>
        <taxon>Metazoa</taxon>
        <taxon>Ecdysozoa</taxon>
        <taxon>Arthropoda</taxon>
        <taxon>Hexapoda</taxon>
        <taxon>Insecta</taxon>
        <taxon>Pterygota</taxon>
        <taxon>Neoptera</taxon>
        <taxon>Endopterygota</taxon>
        <taxon>Diptera</taxon>
        <taxon>Nematocera</taxon>
        <taxon>Culicoidea</taxon>
        <taxon>Culicidae</taxon>
        <taxon>Culicinae</taxon>
        <taxon>Culicini</taxon>
        <taxon>Culex</taxon>
        <taxon>Culex</taxon>
    </lineage>
</organism>
<accession>A0A8D8GPZ6</accession>